<name>A0A1X9SHF3_9CAUD</name>
<keyword evidence="2" id="KW-1185">Reference proteome</keyword>
<dbReference type="RefSeq" id="YP_009951521.1">
    <property type="nucleotide sequence ID" value="NC_051602.1"/>
</dbReference>
<dbReference type="GeneID" id="60322959"/>
<protein>
    <submittedName>
        <fullName evidence="1">HTH DNA binding protein</fullName>
    </submittedName>
</protein>
<dbReference type="Proteomes" id="UP000226045">
    <property type="component" value="Segment"/>
</dbReference>
<organism evidence="1 2">
    <name type="scientific">Mycobacterium phage Shandong1</name>
    <dbReference type="NCBI Taxonomy" id="1983447"/>
    <lineage>
        <taxon>Viruses</taxon>
        <taxon>Duplodnaviria</taxon>
        <taxon>Heunggongvirae</taxon>
        <taxon>Uroviricota</taxon>
        <taxon>Caudoviricetes</taxon>
        <taxon>Weiservirinae</taxon>
        <taxon>Unicornvirus</taxon>
        <taxon>Unicornvirus shandong1</taxon>
    </lineage>
</organism>
<evidence type="ECO:0000313" key="2">
    <source>
        <dbReference type="Proteomes" id="UP000226045"/>
    </source>
</evidence>
<reference evidence="1 2" key="1">
    <citation type="submission" date="2017-04" db="EMBL/GenBank/DDBJ databases">
        <title>The genome sequence of mycobacteriophage Shandong1.</title>
        <authorList>
            <person name="Fan X."/>
            <person name="Zhao Z."/>
            <person name="Zhao K."/>
            <person name="Song S."/>
            <person name="Li J."/>
            <person name="Xie J."/>
        </authorList>
    </citation>
    <scope>NUCLEOTIDE SEQUENCE [LARGE SCALE GENOMIC DNA]</scope>
</reference>
<accession>A0A1X9SHF3</accession>
<dbReference type="EMBL" id="KY945355">
    <property type="protein sequence ID" value="ARQ95488.1"/>
    <property type="molecule type" value="Genomic_DNA"/>
</dbReference>
<evidence type="ECO:0000313" key="1">
    <source>
        <dbReference type="EMBL" id="ARQ95488.1"/>
    </source>
</evidence>
<proteinExistence type="predicted"/>
<sequence>MQNFKHELRWRSQQLANLFITNGIRGRYGLAKRLNVPKSTVHRAFGPDWSGVATHNMVAAIAAEFGVPVGYLVEVVERQAAA</sequence>
<dbReference type="KEGG" id="vg:60322959"/>